<dbReference type="InterPro" id="IPR032093">
    <property type="entry name" value="PhoD_N"/>
</dbReference>
<dbReference type="InterPro" id="IPR029052">
    <property type="entry name" value="Metallo-depent_PP-like"/>
</dbReference>
<evidence type="ECO:0000313" key="4">
    <source>
        <dbReference type="Proteomes" id="UP001500523"/>
    </source>
</evidence>
<dbReference type="InterPro" id="IPR038607">
    <property type="entry name" value="PhoD-like_sf"/>
</dbReference>
<protein>
    <submittedName>
        <fullName evidence="3">Alkaline phosphatase D family protein</fullName>
    </submittedName>
</protein>
<dbReference type="PANTHER" id="PTHR43606:SF2">
    <property type="entry name" value="ALKALINE PHOSPHATASE FAMILY PROTEIN (AFU_ORTHOLOGUE AFUA_5G03860)"/>
    <property type="match status" value="1"/>
</dbReference>
<dbReference type="Pfam" id="PF16655">
    <property type="entry name" value="PhoD_N"/>
    <property type="match status" value="1"/>
</dbReference>
<dbReference type="InterPro" id="IPR052900">
    <property type="entry name" value="Phospholipid_Metab_Enz"/>
</dbReference>
<dbReference type="Pfam" id="PF09423">
    <property type="entry name" value="PhoD"/>
    <property type="match status" value="1"/>
</dbReference>
<organism evidence="3 4">
    <name type="scientific">Sphingomonas cynarae</name>
    <dbReference type="NCBI Taxonomy" id="930197"/>
    <lineage>
        <taxon>Bacteria</taxon>
        <taxon>Pseudomonadati</taxon>
        <taxon>Pseudomonadota</taxon>
        <taxon>Alphaproteobacteria</taxon>
        <taxon>Sphingomonadales</taxon>
        <taxon>Sphingomonadaceae</taxon>
        <taxon>Sphingomonas</taxon>
    </lineage>
</organism>
<evidence type="ECO:0000259" key="2">
    <source>
        <dbReference type="Pfam" id="PF16655"/>
    </source>
</evidence>
<dbReference type="PANTHER" id="PTHR43606">
    <property type="entry name" value="PHOSPHATASE, PUTATIVE (AFU_ORTHOLOGUE AFUA_6G08710)-RELATED"/>
    <property type="match status" value="1"/>
</dbReference>
<evidence type="ECO:0000259" key="1">
    <source>
        <dbReference type="Pfam" id="PF09423"/>
    </source>
</evidence>
<dbReference type="SUPFAM" id="SSF56300">
    <property type="entry name" value="Metallo-dependent phosphatases"/>
    <property type="match status" value="1"/>
</dbReference>
<dbReference type="Gene3D" id="3.60.21.70">
    <property type="entry name" value="PhoD-like phosphatase"/>
    <property type="match status" value="1"/>
</dbReference>
<accession>A0ABP7EGK8</accession>
<feature type="domain" description="PhoD-like phosphatase metallophosphatase" evidence="1">
    <location>
        <begin position="95"/>
        <end position="434"/>
    </location>
</feature>
<dbReference type="InterPro" id="IPR018946">
    <property type="entry name" value="PhoD-like_MPP"/>
</dbReference>
<sequence length="466" mass="52297">MWTRLAPAPFEPGGGMPPGAVPVRWEIAEDERFGIILRSGTTTADHRHGYAVHIEVGGLRPGRHYFYRFLVDGIASPVGRTRTAPLIMPDRLRAVFASCQHYEAGYFSAHLHIAADDPDLVLFLGDYIYETDPTDAGIRIHRNPQPTDLDGYRLRYATYKLDPLLQAAHRSAPWIVIPDDHEVADNYGADRDGHGTDPATFLRRRAAAYQAWYEHMPVRASAQPSGSVARLYRSIEWGGLARFQLLDDRQYRDPPVCQPKDRLTNIPHWLRPDCAARRDTGRSMLGHTQEEWLDGQLAQSPARWNILAQQTLLLPYCRYAPGTAPERPDLFNLDTWSGYPAARDRIVRRWRDTRTSNPVILSGDVHAFIAADHADPDDPRRIIASEFVGGSVTSPNHDQRLAEAAGQEPGFRFVDGSAHGYGQLELTPDRCTITYRAVTDVRAPNSGVRDLARFVIENGRTGLQQV</sequence>
<dbReference type="CDD" id="cd07389">
    <property type="entry name" value="MPP_PhoD"/>
    <property type="match status" value="1"/>
</dbReference>
<feature type="domain" description="Phospholipase D N-terminal" evidence="2">
    <location>
        <begin position="1"/>
        <end position="83"/>
    </location>
</feature>
<dbReference type="Proteomes" id="UP001500523">
    <property type="component" value="Unassembled WGS sequence"/>
</dbReference>
<comment type="caution">
    <text evidence="3">The sequence shown here is derived from an EMBL/GenBank/DDBJ whole genome shotgun (WGS) entry which is preliminary data.</text>
</comment>
<reference evidence="4" key="1">
    <citation type="journal article" date="2019" name="Int. J. Syst. Evol. Microbiol.">
        <title>The Global Catalogue of Microorganisms (GCM) 10K type strain sequencing project: providing services to taxonomists for standard genome sequencing and annotation.</title>
        <authorList>
            <consortium name="The Broad Institute Genomics Platform"/>
            <consortium name="The Broad Institute Genome Sequencing Center for Infectious Disease"/>
            <person name="Wu L."/>
            <person name="Ma J."/>
        </authorList>
    </citation>
    <scope>NUCLEOTIDE SEQUENCE [LARGE SCALE GENOMIC DNA]</scope>
    <source>
        <strain evidence="4">JCM 17498</strain>
    </source>
</reference>
<proteinExistence type="predicted"/>
<keyword evidence="4" id="KW-1185">Reference proteome</keyword>
<name>A0ABP7EGK8_9SPHN</name>
<dbReference type="EMBL" id="BAABBF010000006">
    <property type="protein sequence ID" value="GAA3717876.1"/>
    <property type="molecule type" value="Genomic_DNA"/>
</dbReference>
<gene>
    <name evidence="3" type="ORF">GCM10022268_27890</name>
</gene>
<dbReference type="Gene3D" id="2.60.40.380">
    <property type="entry name" value="Purple acid phosphatase-like, N-terminal"/>
    <property type="match status" value="1"/>
</dbReference>
<evidence type="ECO:0000313" key="3">
    <source>
        <dbReference type="EMBL" id="GAA3717876.1"/>
    </source>
</evidence>